<dbReference type="GO" id="GO:0016075">
    <property type="term" value="P:rRNA catabolic process"/>
    <property type="evidence" value="ECO:0007669"/>
    <property type="project" value="TreeGrafter"/>
</dbReference>
<reference evidence="2" key="1">
    <citation type="submission" date="2021-04" db="EMBL/GenBank/DDBJ databases">
        <title>Genome sequence of Woronichinia naegeliana from Washington state freshwater lake bloom.</title>
        <authorList>
            <person name="Dreher T.W."/>
        </authorList>
    </citation>
    <scope>NUCLEOTIDE SEQUENCE</scope>
    <source>
        <strain evidence="2">WA131</strain>
    </source>
</reference>
<dbReference type="Gene3D" id="3.40.50.1010">
    <property type="entry name" value="5'-nuclease"/>
    <property type="match status" value="1"/>
</dbReference>
<proteinExistence type="predicted"/>
<dbReference type="EMBL" id="CP073041">
    <property type="protein sequence ID" value="UXE61122.1"/>
    <property type="molecule type" value="Genomic_DNA"/>
</dbReference>
<dbReference type="AlphaFoldDB" id="A0A977PW42"/>
<gene>
    <name evidence="2" type="ORF">KA717_37960</name>
</gene>
<dbReference type="KEGG" id="wna:KA717_37960"/>
<dbReference type="InterPro" id="IPR029060">
    <property type="entry name" value="PIN-like_dom_sf"/>
</dbReference>
<dbReference type="GO" id="GO:0004521">
    <property type="term" value="F:RNA endonuclease activity"/>
    <property type="evidence" value="ECO:0007669"/>
    <property type="project" value="InterPro"/>
</dbReference>
<dbReference type="InterPro" id="IPR002716">
    <property type="entry name" value="PIN_dom"/>
</dbReference>
<dbReference type="Pfam" id="PF01850">
    <property type="entry name" value="PIN"/>
    <property type="match status" value="1"/>
</dbReference>
<dbReference type="Proteomes" id="UP001065613">
    <property type="component" value="Chromosome"/>
</dbReference>
<protein>
    <submittedName>
        <fullName evidence="2">PIN domain-containing protein</fullName>
    </submittedName>
</protein>
<dbReference type="PANTHER" id="PTHR42188:SF1">
    <property type="entry name" value="23S RRNA-SPECIFIC ENDONUCLEASE VAPC20"/>
    <property type="match status" value="1"/>
</dbReference>
<sequence length="136" mass="15917">MLVMTKIFVDTWFIVALINKRDQYHQKALQLSEQYKNHPLITTDAVFLEFGNALSSNYKNEAAELIEQFLASDEIDVIRLTPELFDQSLRLYKKHQDKSWGLVDCFSFVVMKQHKVSQALTFDRHFIQAGFQALMK</sequence>
<dbReference type="InterPro" id="IPR039018">
    <property type="entry name" value="VapC20-like"/>
</dbReference>
<evidence type="ECO:0000259" key="1">
    <source>
        <dbReference type="Pfam" id="PF01850"/>
    </source>
</evidence>
<accession>A0A977PW42</accession>
<organism evidence="2">
    <name type="scientific">Woronichinia naegeliana WA131</name>
    <dbReference type="NCBI Taxonomy" id="2824559"/>
    <lineage>
        <taxon>Bacteria</taxon>
        <taxon>Bacillati</taxon>
        <taxon>Cyanobacteriota</taxon>
        <taxon>Cyanophyceae</taxon>
        <taxon>Synechococcales</taxon>
        <taxon>Coelosphaeriaceae</taxon>
        <taxon>Woronichinia</taxon>
    </lineage>
</organism>
<dbReference type="SUPFAM" id="SSF88723">
    <property type="entry name" value="PIN domain-like"/>
    <property type="match status" value="1"/>
</dbReference>
<dbReference type="PANTHER" id="PTHR42188">
    <property type="entry name" value="23S RRNA-SPECIFIC ENDONUCLEASE VAPC20"/>
    <property type="match status" value="1"/>
</dbReference>
<feature type="domain" description="PIN" evidence="1">
    <location>
        <begin position="7"/>
        <end position="131"/>
    </location>
</feature>
<evidence type="ECO:0000313" key="2">
    <source>
        <dbReference type="EMBL" id="UXE61122.1"/>
    </source>
</evidence>
<name>A0A977PW42_9CYAN</name>